<organism evidence="1 2">
    <name type="scientific">Emericellopsis atlantica</name>
    <dbReference type="NCBI Taxonomy" id="2614577"/>
    <lineage>
        <taxon>Eukaryota</taxon>
        <taxon>Fungi</taxon>
        <taxon>Dikarya</taxon>
        <taxon>Ascomycota</taxon>
        <taxon>Pezizomycotina</taxon>
        <taxon>Sordariomycetes</taxon>
        <taxon>Hypocreomycetidae</taxon>
        <taxon>Hypocreales</taxon>
        <taxon>Bionectriaceae</taxon>
        <taxon>Emericellopsis</taxon>
    </lineage>
</organism>
<dbReference type="RefSeq" id="XP_046113302.1">
    <property type="nucleotide sequence ID" value="XM_046264420.1"/>
</dbReference>
<dbReference type="GeneID" id="70295323"/>
<gene>
    <name evidence="1" type="ORF">F5Z01DRAFT_669366</name>
</gene>
<comment type="caution">
    <text evidence="1">The sequence shown here is derived from an EMBL/GenBank/DDBJ whole genome shotgun (WGS) entry which is preliminary data.</text>
</comment>
<dbReference type="Proteomes" id="UP000887229">
    <property type="component" value="Unassembled WGS sequence"/>
</dbReference>
<evidence type="ECO:0000313" key="1">
    <source>
        <dbReference type="EMBL" id="KAG9249378.1"/>
    </source>
</evidence>
<dbReference type="EMBL" id="MU251321">
    <property type="protein sequence ID" value="KAG9249378.1"/>
    <property type="molecule type" value="Genomic_DNA"/>
</dbReference>
<proteinExistence type="predicted"/>
<protein>
    <submittedName>
        <fullName evidence="1">Uncharacterized protein</fullName>
    </submittedName>
</protein>
<name>A0A9P7ZDC3_9HYPO</name>
<dbReference type="AlphaFoldDB" id="A0A9P7ZDC3"/>
<reference evidence="1" key="1">
    <citation type="journal article" date="2021" name="IMA Fungus">
        <title>Genomic characterization of three marine fungi, including Emericellopsis atlantica sp. nov. with signatures of a generalist lifestyle and marine biomass degradation.</title>
        <authorList>
            <person name="Hagestad O.C."/>
            <person name="Hou L."/>
            <person name="Andersen J.H."/>
            <person name="Hansen E.H."/>
            <person name="Altermark B."/>
            <person name="Li C."/>
            <person name="Kuhnert E."/>
            <person name="Cox R.J."/>
            <person name="Crous P.W."/>
            <person name="Spatafora J.W."/>
            <person name="Lail K."/>
            <person name="Amirebrahimi M."/>
            <person name="Lipzen A."/>
            <person name="Pangilinan J."/>
            <person name="Andreopoulos W."/>
            <person name="Hayes R.D."/>
            <person name="Ng V."/>
            <person name="Grigoriev I.V."/>
            <person name="Jackson S.A."/>
            <person name="Sutton T.D.S."/>
            <person name="Dobson A.D.W."/>
            <person name="Rama T."/>
        </authorList>
    </citation>
    <scope>NUCLEOTIDE SEQUENCE</scope>
    <source>
        <strain evidence="1">TS7</strain>
    </source>
</reference>
<sequence>MLASPLATLLVRCFPALIRIVPRYLYSFRGIAPFHRGTTLILRNTHSLQGHYPLFGYLYRSIAFYIANAHIGICLVSAASPVEASLSIPHSVTAEKPSVTLASGTIYFRLLANTQRLRGLSRWSCNCTEALVTIS</sequence>
<accession>A0A9P7ZDC3</accession>
<keyword evidence="2" id="KW-1185">Reference proteome</keyword>
<evidence type="ECO:0000313" key="2">
    <source>
        <dbReference type="Proteomes" id="UP000887229"/>
    </source>
</evidence>